<reference evidence="1 2" key="1">
    <citation type="submission" date="2020-05" db="EMBL/GenBank/DDBJ databases">
        <title>Erythrobacter mangrovi sp. nov., isolated from rhizosphere soil of mangrove plant (Kandelia candel).</title>
        <authorList>
            <person name="Ye Y.H."/>
        </authorList>
    </citation>
    <scope>NUCLEOTIDE SEQUENCE [LARGE SCALE GENOMIC DNA]</scope>
    <source>
        <strain evidence="1 2">EB310</strain>
    </source>
</reference>
<organism evidence="1 2">
    <name type="scientific">Erythrobacter mangrovi</name>
    <dbReference type="NCBI Taxonomy" id="2739433"/>
    <lineage>
        <taxon>Bacteria</taxon>
        <taxon>Pseudomonadati</taxon>
        <taxon>Pseudomonadota</taxon>
        <taxon>Alphaproteobacteria</taxon>
        <taxon>Sphingomonadales</taxon>
        <taxon>Erythrobacteraceae</taxon>
        <taxon>Erythrobacter/Porphyrobacter group</taxon>
        <taxon>Erythrobacter</taxon>
    </lineage>
</organism>
<accession>A0A7D4BX63</accession>
<name>A0A7D4BX63_9SPHN</name>
<dbReference type="Proteomes" id="UP000504693">
    <property type="component" value="Chromosome"/>
</dbReference>
<evidence type="ECO:0000313" key="1">
    <source>
        <dbReference type="EMBL" id="QKG72387.1"/>
    </source>
</evidence>
<protein>
    <submittedName>
        <fullName evidence="1">Uncharacterized protein</fullName>
    </submittedName>
</protein>
<dbReference type="AlphaFoldDB" id="A0A7D4BX63"/>
<proteinExistence type="predicted"/>
<dbReference type="EMBL" id="CP053921">
    <property type="protein sequence ID" value="QKG72387.1"/>
    <property type="molecule type" value="Genomic_DNA"/>
</dbReference>
<gene>
    <name evidence="1" type="ORF">HQR01_14000</name>
</gene>
<sequence length="67" mass="8136">MSKWASEEIWRRAIEVQMRQLRDAERPNFILFQGEILNLNYTEAYRSKLRRRIERIRAGGEPGWLET</sequence>
<evidence type="ECO:0000313" key="2">
    <source>
        <dbReference type="Proteomes" id="UP000504693"/>
    </source>
</evidence>
<keyword evidence="2" id="KW-1185">Reference proteome</keyword>
<dbReference type="KEGG" id="emv:HQR01_14000"/>
<dbReference type="RefSeq" id="WP_173215598.1">
    <property type="nucleotide sequence ID" value="NZ_CP053921.1"/>
</dbReference>